<feature type="transmembrane region" description="Helical" evidence="7">
    <location>
        <begin position="123"/>
        <end position="140"/>
    </location>
</feature>
<dbReference type="Proteomes" id="UP001565368">
    <property type="component" value="Unassembled WGS sequence"/>
</dbReference>
<gene>
    <name evidence="8" type="ORF">Q8F55_002402</name>
</gene>
<evidence type="ECO:0000256" key="6">
    <source>
        <dbReference type="SAM" id="MobiDB-lite"/>
    </source>
</evidence>
<feature type="transmembrane region" description="Helical" evidence="7">
    <location>
        <begin position="64"/>
        <end position="85"/>
    </location>
</feature>
<organism evidence="8 9">
    <name type="scientific">Vanrija albida</name>
    <dbReference type="NCBI Taxonomy" id="181172"/>
    <lineage>
        <taxon>Eukaryota</taxon>
        <taxon>Fungi</taxon>
        <taxon>Dikarya</taxon>
        <taxon>Basidiomycota</taxon>
        <taxon>Agaricomycotina</taxon>
        <taxon>Tremellomycetes</taxon>
        <taxon>Trichosporonales</taxon>
        <taxon>Trichosporonaceae</taxon>
        <taxon>Vanrija</taxon>
    </lineage>
</organism>
<evidence type="ECO:0000313" key="9">
    <source>
        <dbReference type="Proteomes" id="UP001565368"/>
    </source>
</evidence>
<evidence type="ECO:0000256" key="3">
    <source>
        <dbReference type="ARBA" id="ARBA00022989"/>
    </source>
</evidence>
<keyword evidence="5" id="KW-0813">Transport</keyword>
<dbReference type="PANTHER" id="PTHR47002">
    <property type="entry name" value="AQUAPORIN-LIKE"/>
    <property type="match status" value="1"/>
</dbReference>
<keyword evidence="9" id="KW-1185">Reference proteome</keyword>
<dbReference type="PANTHER" id="PTHR47002:SF2">
    <property type="entry name" value="AQUAPORIN AQPAE.A-LIKE"/>
    <property type="match status" value="1"/>
</dbReference>
<comment type="subcellular location">
    <subcellularLocation>
        <location evidence="1">Membrane</location>
        <topology evidence="1">Multi-pass membrane protein</topology>
    </subcellularLocation>
</comment>
<evidence type="ECO:0000256" key="5">
    <source>
        <dbReference type="RuleBase" id="RU000477"/>
    </source>
</evidence>
<keyword evidence="2 5" id="KW-0812">Transmembrane</keyword>
<evidence type="ECO:0000256" key="1">
    <source>
        <dbReference type="ARBA" id="ARBA00004141"/>
    </source>
</evidence>
<comment type="similarity">
    <text evidence="5">Belongs to the MIP/aquaporin (TC 1.A.8) family.</text>
</comment>
<dbReference type="EMBL" id="JBBXJM010000002">
    <property type="protein sequence ID" value="KAL1411446.1"/>
    <property type="molecule type" value="Genomic_DNA"/>
</dbReference>
<feature type="region of interest" description="Disordered" evidence="6">
    <location>
        <begin position="296"/>
        <end position="315"/>
    </location>
</feature>
<feature type="transmembrane region" description="Helical" evidence="7">
    <location>
        <begin position="97"/>
        <end position="117"/>
    </location>
</feature>
<comment type="caution">
    <text evidence="8">The sequence shown here is derived from an EMBL/GenBank/DDBJ whole genome shotgun (WGS) entry which is preliminary data.</text>
</comment>
<evidence type="ECO:0000256" key="7">
    <source>
        <dbReference type="SAM" id="Phobius"/>
    </source>
</evidence>
<dbReference type="SUPFAM" id="SSF81338">
    <property type="entry name" value="Aquaporin-like"/>
    <property type="match status" value="1"/>
</dbReference>
<dbReference type="Pfam" id="PF00230">
    <property type="entry name" value="MIP"/>
    <property type="match status" value="1"/>
</dbReference>
<evidence type="ECO:0000256" key="4">
    <source>
        <dbReference type="ARBA" id="ARBA00023136"/>
    </source>
</evidence>
<sequence length="315" mass="33358">MSKTTVSHHDPHVQITLTSGGTQHPVVASFPGSFAPAARHHDVLLRPWYRCRHYLLGGWGKREVWSAAVVEGVASCLLVFVAGQISGTLSAYQTQFIGVYIGLSNIFLLSLFIYATAPASGGHINPVITFSTVICGICPVSRGIIYMCFQTLGAALGGGILRGVWGLELARAYHGGGGCFFDPATTTAGSVYLNEVISTFALLYLSYGVGLDPRQALLSGPKFGPFLVGATLGVMSFASSGMIPGYGGAQMNPGRCFAYAIAQGDFKYQWIWWFGPAAAGIIQAIMYNAVPPFHAHRSSAPTSSPPADTERTVSA</sequence>
<accession>A0ABR3Q9N2</accession>
<dbReference type="InterPro" id="IPR000425">
    <property type="entry name" value="MIP"/>
</dbReference>
<proteinExistence type="inferred from homology"/>
<dbReference type="Gene3D" id="1.20.1080.10">
    <property type="entry name" value="Glycerol uptake facilitator protein"/>
    <property type="match status" value="1"/>
</dbReference>
<keyword evidence="3 7" id="KW-1133">Transmembrane helix</keyword>
<feature type="transmembrane region" description="Helical" evidence="7">
    <location>
        <begin position="191"/>
        <end position="211"/>
    </location>
</feature>
<feature type="transmembrane region" description="Helical" evidence="7">
    <location>
        <begin position="223"/>
        <end position="243"/>
    </location>
</feature>
<evidence type="ECO:0008006" key="10">
    <source>
        <dbReference type="Google" id="ProtNLM"/>
    </source>
</evidence>
<dbReference type="RefSeq" id="XP_069211390.1">
    <property type="nucleotide sequence ID" value="XM_069351004.1"/>
</dbReference>
<feature type="transmembrane region" description="Helical" evidence="7">
    <location>
        <begin position="270"/>
        <end position="290"/>
    </location>
</feature>
<dbReference type="GeneID" id="95983445"/>
<reference evidence="8 9" key="1">
    <citation type="submission" date="2023-08" db="EMBL/GenBank/DDBJ databases">
        <title>Annotated Genome Sequence of Vanrija albida AlHP1.</title>
        <authorList>
            <person name="Herzog R."/>
        </authorList>
    </citation>
    <scope>NUCLEOTIDE SEQUENCE [LARGE SCALE GENOMIC DNA]</scope>
    <source>
        <strain evidence="8 9">AlHP1</strain>
    </source>
</reference>
<evidence type="ECO:0000313" key="8">
    <source>
        <dbReference type="EMBL" id="KAL1411446.1"/>
    </source>
</evidence>
<feature type="compositionally biased region" description="Low complexity" evidence="6">
    <location>
        <begin position="298"/>
        <end position="307"/>
    </location>
</feature>
<dbReference type="InterPro" id="IPR023271">
    <property type="entry name" value="Aquaporin-like"/>
</dbReference>
<evidence type="ECO:0000256" key="2">
    <source>
        <dbReference type="ARBA" id="ARBA00022692"/>
    </source>
</evidence>
<protein>
    <recommendedName>
        <fullName evidence="10">Aquaporin</fullName>
    </recommendedName>
</protein>
<name>A0ABR3Q9N2_9TREE</name>
<dbReference type="PRINTS" id="PR00783">
    <property type="entry name" value="MINTRINSICP"/>
</dbReference>
<keyword evidence="4 7" id="KW-0472">Membrane</keyword>